<dbReference type="PANTHER" id="PTHR46062">
    <property type="entry name" value="STEROL REGULATORY ELEMENT-BINDING PROTEIN"/>
    <property type="match status" value="1"/>
</dbReference>
<keyword evidence="4" id="KW-0804">Transcription</keyword>
<accession>A0A132A5J5</accession>
<dbReference type="GO" id="GO:0000978">
    <property type="term" value="F:RNA polymerase II cis-regulatory region sequence-specific DNA binding"/>
    <property type="evidence" value="ECO:0007669"/>
    <property type="project" value="TreeGrafter"/>
</dbReference>
<dbReference type="GO" id="GO:0005634">
    <property type="term" value="C:nucleus"/>
    <property type="evidence" value="ECO:0007669"/>
    <property type="project" value="UniProtKB-SubCell"/>
</dbReference>
<gene>
    <name evidence="6" type="ORF">QR98_0047040</name>
</gene>
<dbReference type="OrthoDB" id="2133190at2759"/>
<dbReference type="Proteomes" id="UP000616769">
    <property type="component" value="Unassembled WGS sequence"/>
</dbReference>
<protein>
    <submittedName>
        <fullName evidence="6">Sterol regulatory element-binding transcription factor 1-like protein</fullName>
    </submittedName>
</protein>
<proteinExistence type="predicted"/>
<dbReference type="GO" id="GO:0000981">
    <property type="term" value="F:DNA-binding transcription factor activity, RNA polymerase II-specific"/>
    <property type="evidence" value="ECO:0007669"/>
    <property type="project" value="TreeGrafter"/>
</dbReference>
<name>A0A132A5J5_SARSC</name>
<comment type="caution">
    <text evidence="6">The sequence shown here is derived from an EMBL/GenBank/DDBJ whole genome shotgun (WGS) entry which is preliminary data.</text>
</comment>
<dbReference type="AlphaFoldDB" id="A0A132A5J5"/>
<evidence type="ECO:0000313" key="6">
    <source>
        <dbReference type="EMBL" id="KPM06231.1"/>
    </source>
</evidence>
<reference evidence="6 7" key="1">
    <citation type="journal article" date="2015" name="Parasit. Vectors">
        <title>Draft genome of the scabies mite.</title>
        <authorList>
            <person name="Rider S.D.Jr."/>
            <person name="Morgan M.S."/>
            <person name="Arlian L.G."/>
        </authorList>
    </citation>
    <scope>NUCLEOTIDE SEQUENCE [LARGE SCALE GENOMIC DNA]</scope>
    <source>
        <strain evidence="6">Arlian Lab</strain>
    </source>
</reference>
<dbReference type="VEuPathDB" id="VectorBase:SSCA008087"/>
<dbReference type="PANTHER" id="PTHR46062:SF1">
    <property type="entry name" value="LP12374P"/>
    <property type="match status" value="1"/>
</dbReference>
<evidence type="ECO:0000256" key="2">
    <source>
        <dbReference type="ARBA" id="ARBA00023015"/>
    </source>
</evidence>
<keyword evidence="3" id="KW-0238">DNA-binding</keyword>
<evidence type="ECO:0000313" key="7">
    <source>
        <dbReference type="Proteomes" id="UP000616769"/>
    </source>
</evidence>
<sequence>MAFYWITDHDDIAASTDARFPAQLRDNPLALSLIFGSCLKKYSLMEKPNKWMHLQTVNNFARLLDRASNEIRESVRFDLTTHRKEIDDHIESQMIRSFQLISIDWILSTRVKFWKSIQQRFSLYEKSSNLLSSLRNNLIDAFGRDLAVLRCLTRTSVNETKLNYFEGVYRLICGSNPLRTNQLFHRILEENNQEASKNKIICSSIKSGKFSKSIDEQFYCAQSIQFFASFLPDQSFLSSNERVGMFRDATKSLIALRKMSIHL</sequence>
<keyword evidence="5" id="KW-0539">Nucleus</keyword>
<evidence type="ECO:0000256" key="5">
    <source>
        <dbReference type="ARBA" id="ARBA00023242"/>
    </source>
</evidence>
<evidence type="ECO:0000256" key="4">
    <source>
        <dbReference type="ARBA" id="ARBA00023163"/>
    </source>
</evidence>
<keyword evidence="2" id="KW-0805">Transcription regulation</keyword>
<comment type="subcellular location">
    <subcellularLocation>
        <location evidence="1">Nucleus</location>
    </subcellularLocation>
</comment>
<dbReference type="EMBL" id="JXLN01010711">
    <property type="protein sequence ID" value="KPM06231.1"/>
    <property type="molecule type" value="Genomic_DNA"/>
</dbReference>
<evidence type="ECO:0000256" key="3">
    <source>
        <dbReference type="ARBA" id="ARBA00023125"/>
    </source>
</evidence>
<organism evidence="6 7">
    <name type="scientific">Sarcoptes scabiei</name>
    <name type="common">Itch mite</name>
    <name type="synonym">Acarus scabiei</name>
    <dbReference type="NCBI Taxonomy" id="52283"/>
    <lineage>
        <taxon>Eukaryota</taxon>
        <taxon>Metazoa</taxon>
        <taxon>Ecdysozoa</taxon>
        <taxon>Arthropoda</taxon>
        <taxon>Chelicerata</taxon>
        <taxon>Arachnida</taxon>
        <taxon>Acari</taxon>
        <taxon>Acariformes</taxon>
        <taxon>Sarcoptiformes</taxon>
        <taxon>Astigmata</taxon>
        <taxon>Psoroptidia</taxon>
        <taxon>Sarcoptoidea</taxon>
        <taxon>Sarcoptidae</taxon>
        <taxon>Sarcoptinae</taxon>
        <taxon>Sarcoptes</taxon>
    </lineage>
</organism>
<evidence type="ECO:0000256" key="1">
    <source>
        <dbReference type="ARBA" id="ARBA00004123"/>
    </source>
</evidence>